<evidence type="ECO:0000313" key="2">
    <source>
        <dbReference type="Proteomes" id="UP001500668"/>
    </source>
</evidence>
<keyword evidence="2" id="KW-1185">Reference proteome</keyword>
<organism evidence="1 2">
    <name type="scientific">Streptomyces crystallinus</name>
    <dbReference type="NCBI Taxonomy" id="68191"/>
    <lineage>
        <taxon>Bacteria</taxon>
        <taxon>Bacillati</taxon>
        <taxon>Actinomycetota</taxon>
        <taxon>Actinomycetes</taxon>
        <taxon>Kitasatosporales</taxon>
        <taxon>Streptomycetaceae</taxon>
        <taxon>Streptomyces</taxon>
    </lineage>
</organism>
<sequence>MGIDVSREHLRVNRFGFAEYDDMVELSRGVDASELTELLSSIVELVLSEESDLLDALTDEAQADFVVPLGMCARMLSSGEYSAMELVSAACTVRYCAESHISEFPGPLAQKLSQLPR</sequence>
<name>A0ABP3RUV7_9ACTN</name>
<dbReference type="Proteomes" id="UP001500668">
    <property type="component" value="Unassembled WGS sequence"/>
</dbReference>
<proteinExistence type="predicted"/>
<gene>
    <name evidence="1" type="ORF">GCM10010394_55020</name>
</gene>
<evidence type="ECO:0000313" key="1">
    <source>
        <dbReference type="EMBL" id="GAA0617771.1"/>
    </source>
</evidence>
<reference evidence="2" key="1">
    <citation type="journal article" date="2019" name="Int. J. Syst. Evol. Microbiol.">
        <title>The Global Catalogue of Microorganisms (GCM) 10K type strain sequencing project: providing services to taxonomists for standard genome sequencing and annotation.</title>
        <authorList>
            <consortium name="The Broad Institute Genomics Platform"/>
            <consortium name="The Broad Institute Genome Sequencing Center for Infectious Disease"/>
            <person name="Wu L."/>
            <person name="Ma J."/>
        </authorList>
    </citation>
    <scope>NUCLEOTIDE SEQUENCE [LARGE SCALE GENOMIC DNA]</scope>
    <source>
        <strain evidence="2">JCM 5067</strain>
    </source>
</reference>
<dbReference type="RefSeq" id="WP_344077868.1">
    <property type="nucleotide sequence ID" value="NZ_BAAACA010000038.1"/>
</dbReference>
<comment type="caution">
    <text evidence="1">The sequence shown here is derived from an EMBL/GenBank/DDBJ whole genome shotgun (WGS) entry which is preliminary data.</text>
</comment>
<dbReference type="EMBL" id="BAAACA010000038">
    <property type="protein sequence ID" value="GAA0617771.1"/>
    <property type="molecule type" value="Genomic_DNA"/>
</dbReference>
<accession>A0ABP3RUV7</accession>
<protein>
    <submittedName>
        <fullName evidence="1">Uncharacterized protein</fullName>
    </submittedName>
</protein>